<dbReference type="EMBL" id="CP036316">
    <property type="protein sequence ID" value="QDT65944.1"/>
    <property type="molecule type" value="Genomic_DNA"/>
</dbReference>
<accession>A0A517TC47</accession>
<feature type="transmembrane region" description="Helical" evidence="2">
    <location>
        <begin position="16"/>
        <end position="38"/>
    </location>
</feature>
<dbReference type="Proteomes" id="UP000319976">
    <property type="component" value="Chromosome"/>
</dbReference>
<protein>
    <submittedName>
        <fullName evidence="3">Uncharacterized protein</fullName>
    </submittedName>
</protein>
<evidence type="ECO:0000313" key="3">
    <source>
        <dbReference type="EMBL" id="QDT65944.1"/>
    </source>
</evidence>
<feature type="region of interest" description="Disordered" evidence="1">
    <location>
        <begin position="58"/>
        <end position="81"/>
    </location>
</feature>
<keyword evidence="4" id="KW-1185">Reference proteome</keyword>
<evidence type="ECO:0000313" key="4">
    <source>
        <dbReference type="Proteomes" id="UP000319976"/>
    </source>
</evidence>
<name>A0A517TC47_9PLAN</name>
<keyword evidence="2" id="KW-0812">Transmembrane</keyword>
<sequence length="81" mass="8925">MCTNLLNQLWNDDHGAILSAEAILILTILVITCVVGLAQVTGSLSYGIHLMYASFEASNHPSHDRFDDSNPSETRHIDYGH</sequence>
<proteinExistence type="predicted"/>
<keyword evidence="2" id="KW-0472">Membrane</keyword>
<feature type="compositionally biased region" description="Basic and acidic residues" evidence="1">
    <location>
        <begin position="61"/>
        <end position="81"/>
    </location>
</feature>
<evidence type="ECO:0000256" key="1">
    <source>
        <dbReference type="SAM" id="MobiDB-lite"/>
    </source>
</evidence>
<gene>
    <name evidence="3" type="ORF">V22_32080</name>
</gene>
<dbReference type="AlphaFoldDB" id="A0A517TC47"/>
<organism evidence="3 4">
    <name type="scientific">Calycomorphotria hydatis</name>
    <dbReference type="NCBI Taxonomy" id="2528027"/>
    <lineage>
        <taxon>Bacteria</taxon>
        <taxon>Pseudomonadati</taxon>
        <taxon>Planctomycetota</taxon>
        <taxon>Planctomycetia</taxon>
        <taxon>Planctomycetales</taxon>
        <taxon>Planctomycetaceae</taxon>
        <taxon>Calycomorphotria</taxon>
    </lineage>
</organism>
<reference evidence="3 4" key="1">
    <citation type="submission" date="2019-02" db="EMBL/GenBank/DDBJ databases">
        <title>Deep-cultivation of Planctomycetes and their phenomic and genomic characterization uncovers novel biology.</title>
        <authorList>
            <person name="Wiegand S."/>
            <person name="Jogler M."/>
            <person name="Boedeker C."/>
            <person name="Pinto D."/>
            <person name="Vollmers J."/>
            <person name="Rivas-Marin E."/>
            <person name="Kohn T."/>
            <person name="Peeters S.H."/>
            <person name="Heuer A."/>
            <person name="Rast P."/>
            <person name="Oberbeckmann S."/>
            <person name="Bunk B."/>
            <person name="Jeske O."/>
            <person name="Meyerdierks A."/>
            <person name="Storesund J.E."/>
            <person name="Kallscheuer N."/>
            <person name="Luecker S."/>
            <person name="Lage O.M."/>
            <person name="Pohl T."/>
            <person name="Merkel B.J."/>
            <person name="Hornburger P."/>
            <person name="Mueller R.-W."/>
            <person name="Bruemmer F."/>
            <person name="Labrenz M."/>
            <person name="Spormann A.M."/>
            <person name="Op den Camp H."/>
            <person name="Overmann J."/>
            <person name="Amann R."/>
            <person name="Jetten M.S.M."/>
            <person name="Mascher T."/>
            <person name="Medema M.H."/>
            <person name="Devos D.P."/>
            <person name="Kaster A.-K."/>
            <person name="Ovreas L."/>
            <person name="Rohde M."/>
            <person name="Galperin M.Y."/>
            <person name="Jogler C."/>
        </authorList>
    </citation>
    <scope>NUCLEOTIDE SEQUENCE [LARGE SCALE GENOMIC DNA]</scope>
    <source>
        <strain evidence="3 4">V22</strain>
    </source>
</reference>
<dbReference type="RefSeq" id="WP_145264643.1">
    <property type="nucleotide sequence ID" value="NZ_CP036316.1"/>
</dbReference>
<dbReference type="KEGG" id="chya:V22_32080"/>
<keyword evidence="2" id="KW-1133">Transmembrane helix</keyword>
<evidence type="ECO:0000256" key="2">
    <source>
        <dbReference type="SAM" id="Phobius"/>
    </source>
</evidence>